<name>A0AA37T6J6_9ALTE</name>
<dbReference type="SUPFAM" id="SSF48452">
    <property type="entry name" value="TPR-like"/>
    <property type="match status" value="1"/>
</dbReference>
<evidence type="ECO:0000256" key="2">
    <source>
        <dbReference type="ARBA" id="ARBA00012528"/>
    </source>
</evidence>
<dbReference type="GO" id="GO:0005886">
    <property type="term" value="C:plasma membrane"/>
    <property type="evidence" value="ECO:0007669"/>
    <property type="project" value="TreeGrafter"/>
</dbReference>
<dbReference type="Gene3D" id="1.25.40.10">
    <property type="entry name" value="Tetratricopeptide repeat domain"/>
    <property type="match status" value="1"/>
</dbReference>
<sequence length="639" mass="72453">MQLKTLTIFSTALLLLFLFLIPSKSLANEPTTENALITYIKILEKDQTTSPTETLEVLHNTLDISRRNNWKAAELRAQALSLNLLIELEDIAAAQTLSDQIEQTIYAFDDEELTLRYNMAKLYLLSNSGITTSLESLRSELKHAVSLDKHGELSGHLLYSIAVSYMDTFEHTDAIQYLHAAFREFQSSNNEVSKGTVLSSLGVIYADLGNAEKASEYFEQSAAIAREYGNRFDLSVVLYNHASTQVDLGNLDIAESIFKETITISKSIDDEIGVAWAELSLVELEIERSNWGKALVLSEGLQQKFEDYGDNLSLFTVKLAQTNAYLALDKDDNAHTTLQEIEKLLPSINSPVYENQYHYTLSALKYARGEYQHAYDLLDKSSEFQYSMFEEDQQKQIQRYAVEFDTTFQILKNEALEKDNELQKLKIKQQEEQKKYWIFLVTLIFIVLIITFLLLAKQIQHRNLFKALALKDPLTESPNRRAILQLAQDKLNNKHALSVAIIDIDHFKRVNDNYGHDSGDNVLKAFSDACKNVLRKHDHFGRYGGEEWLLVLDDTSLDDFEGIFSRLRNELNSSSIPGIPSNYEITFSMGVAVCTNSQSSELRDLINRADSSLYCAKENGRNNFVINNETSTAPNGIVV</sequence>
<dbReference type="EC" id="2.7.7.65" evidence="2"/>
<keyword evidence="10" id="KW-1185">Reference proteome</keyword>
<dbReference type="InterPro" id="IPR043128">
    <property type="entry name" value="Rev_trsase/Diguanyl_cyclase"/>
</dbReference>
<dbReference type="GO" id="GO:0043709">
    <property type="term" value="P:cell adhesion involved in single-species biofilm formation"/>
    <property type="evidence" value="ECO:0007669"/>
    <property type="project" value="TreeGrafter"/>
</dbReference>
<proteinExistence type="predicted"/>
<dbReference type="Pfam" id="PF13424">
    <property type="entry name" value="TPR_12"/>
    <property type="match status" value="1"/>
</dbReference>
<dbReference type="SMART" id="SM00267">
    <property type="entry name" value="GGDEF"/>
    <property type="match status" value="1"/>
</dbReference>
<evidence type="ECO:0000256" key="1">
    <source>
        <dbReference type="ARBA" id="ARBA00001946"/>
    </source>
</evidence>
<keyword evidence="6" id="KW-0472">Membrane</keyword>
<feature type="domain" description="GGDEF" evidence="8">
    <location>
        <begin position="495"/>
        <end position="629"/>
    </location>
</feature>
<dbReference type="GO" id="GO:1902201">
    <property type="term" value="P:negative regulation of bacterial-type flagellum-dependent cell motility"/>
    <property type="evidence" value="ECO:0007669"/>
    <property type="project" value="TreeGrafter"/>
</dbReference>
<dbReference type="PROSITE" id="PS50887">
    <property type="entry name" value="GGDEF"/>
    <property type="match status" value="1"/>
</dbReference>
<dbReference type="SUPFAM" id="SSF55073">
    <property type="entry name" value="Nucleotide cyclase"/>
    <property type="match status" value="1"/>
</dbReference>
<reference evidence="9" key="1">
    <citation type="journal article" date="2014" name="Int. J. Syst. Evol. Microbiol.">
        <title>Complete genome sequence of Corynebacterium casei LMG S-19264T (=DSM 44701T), isolated from a smear-ripened cheese.</title>
        <authorList>
            <consortium name="US DOE Joint Genome Institute (JGI-PGF)"/>
            <person name="Walter F."/>
            <person name="Albersmeier A."/>
            <person name="Kalinowski J."/>
            <person name="Ruckert C."/>
        </authorList>
    </citation>
    <scope>NUCLEOTIDE SEQUENCE</scope>
    <source>
        <strain evidence="9">NBRC 110023</strain>
    </source>
</reference>
<keyword evidence="7" id="KW-0732">Signal</keyword>
<evidence type="ECO:0000256" key="7">
    <source>
        <dbReference type="SAM" id="SignalP"/>
    </source>
</evidence>
<dbReference type="GO" id="GO:0052621">
    <property type="term" value="F:diguanylate cyclase activity"/>
    <property type="evidence" value="ECO:0007669"/>
    <property type="project" value="UniProtKB-EC"/>
</dbReference>
<dbReference type="PANTHER" id="PTHR45138:SF9">
    <property type="entry name" value="DIGUANYLATE CYCLASE DGCM-RELATED"/>
    <property type="match status" value="1"/>
</dbReference>
<keyword evidence="4" id="KW-0802">TPR repeat</keyword>
<evidence type="ECO:0000256" key="4">
    <source>
        <dbReference type="PROSITE-ProRule" id="PRU00339"/>
    </source>
</evidence>
<dbReference type="Proteomes" id="UP001156601">
    <property type="component" value="Unassembled WGS sequence"/>
</dbReference>
<comment type="cofactor">
    <cofactor evidence="1">
        <name>Mg(2+)</name>
        <dbReference type="ChEBI" id="CHEBI:18420"/>
    </cofactor>
</comment>
<dbReference type="RefSeq" id="WP_284218813.1">
    <property type="nucleotide sequence ID" value="NZ_BSOT01000009.1"/>
</dbReference>
<dbReference type="InterPro" id="IPR050469">
    <property type="entry name" value="Diguanylate_Cyclase"/>
</dbReference>
<feature type="chain" id="PRO_5041218840" description="diguanylate cyclase" evidence="7">
    <location>
        <begin position="28"/>
        <end position="639"/>
    </location>
</feature>
<accession>A0AA37T6J6</accession>
<dbReference type="SMART" id="SM00028">
    <property type="entry name" value="TPR"/>
    <property type="match status" value="4"/>
</dbReference>
<feature type="coiled-coil region" evidence="5">
    <location>
        <begin position="408"/>
        <end position="435"/>
    </location>
</feature>
<feature type="transmembrane region" description="Helical" evidence="6">
    <location>
        <begin position="436"/>
        <end position="456"/>
    </location>
</feature>
<organism evidence="9 10">
    <name type="scientific">Agaribacter marinus</name>
    <dbReference type="NCBI Taxonomy" id="1431249"/>
    <lineage>
        <taxon>Bacteria</taxon>
        <taxon>Pseudomonadati</taxon>
        <taxon>Pseudomonadota</taxon>
        <taxon>Gammaproteobacteria</taxon>
        <taxon>Alteromonadales</taxon>
        <taxon>Alteromonadaceae</taxon>
        <taxon>Agaribacter</taxon>
    </lineage>
</organism>
<keyword evidence="5" id="KW-0175">Coiled coil</keyword>
<dbReference type="FunFam" id="3.30.70.270:FF:000001">
    <property type="entry name" value="Diguanylate cyclase domain protein"/>
    <property type="match status" value="1"/>
</dbReference>
<reference evidence="9" key="2">
    <citation type="submission" date="2023-01" db="EMBL/GenBank/DDBJ databases">
        <title>Draft genome sequence of Agaribacter marinus strain NBRC 110023.</title>
        <authorList>
            <person name="Sun Q."/>
            <person name="Mori K."/>
        </authorList>
    </citation>
    <scope>NUCLEOTIDE SEQUENCE</scope>
    <source>
        <strain evidence="9">NBRC 110023</strain>
    </source>
</reference>
<dbReference type="InterPro" id="IPR011990">
    <property type="entry name" value="TPR-like_helical_dom_sf"/>
</dbReference>
<keyword evidence="6" id="KW-1133">Transmembrane helix</keyword>
<comment type="caution">
    <text evidence="9">The sequence shown here is derived from an EMBL/GenBank/DDBJ whole genome shotgun (WGS) entry which is preliminary data.</text>
</comment>
<evidence type="ECO:0000256" key="6">
    <source>
        <dbReference type="SAM" id="Phobius"/>
    </source>
</evidence>
<feature type="repeat" description="TPR" evidence="4">
    <location>
        <begin position="195"/>
        <end position="228"/>
    </location>
</feature>
<evidence type="ECO:0000259" key="8">
    <source>
        <dbReference type="PROSITE" id="PS50887"/>
    </source>
</evidence>
<dbReference type="EMBL" id="BSOT01000009">
    <property type="protein sequence ID" value="GLR72400.1"/>
    <property type="molecule type" value="Genomic_DNA"/>
</dbReference>
<dbReference type="NCBIfam" id="TIGR00254">
    <property type="entry name" value="GGDEF"/>
    <property type="match status" value="1"/>
</dbReference>
<dbReference type="PANTHER" id="PTHR45138">
    <property type="entry name" value="REGULATORY COMPONENTS OF SENSORY TRANSDUCTION SYSTEM"/>
    <property type="match status" value="1"/>
</dbReference>
<evidence type="ECO:0000256" key="3">
    <source>
        <dbReference type="ARBA" id="ARBA00034247"/>
    </source>
</evidence>
<comment type="catalytic activity">
    <reaction evidence="3">
        <text>2 GTP = 3',3'-c-di-GMP + 2 diphosphate</text>
        <dbReference type="Rhea" id="RHEA:24898"/>
        <dbReference type="ChEBI" id="CHEBI:33019"/>
        <dbReference type="ChEBI" id="CHEBI:37565"/>
        <dbReference type="ChEBI" id="CHEBI:58805"/>
        <dbReference type="EC" id="2.7.7.65"/>
    </reaction>
</comment>
<dbReference type="InterPro" id="IPR019734">
    <property type="entry name" value="TPR_rpt"/>
</dbReference>
<dbReference type="InterPro" id="IPR000160">
    <property type="entry name" value="GGDEF_dom"/>
</dbReference>
<evidence type="ECO:0000313" key="9">
    <source>
        <dbReference type="EMBL" id="GLR72400.1"/>
    </source>
</evidence>
<dbReference type="CDD" id="cd01949">
    <property type="entry name" value="GGDEF"/>
    <property type="match status" value="1"/>
</dbReference>
<feature type="signal peptide" evidence="7">
    <location>
        <begin position="1"/>
        <end position="27"/>
    </location>
</feature>
<gene>
    <name evidence="9" type="ORF">GCM10007852_33080</name>
</gene>
<dbReference type="InterPro" id="IPR029787">
    <property type="entry name" value="Nucleotide_cyclase"/>
</dbReference>
<dbReference type="Pfam" id="PF00990">
    <property type="entry name" value="GGDEF"/>
    <property type="match status" value="1"/>
</dbReference>
<keyword evidence="6" id="KW-0812">Transmembrane</keyword>
<protein>
    <recommendedName>
        <fullName evidence="2">diguanylate cyclase</fullName>
        <ecNumber evidence="2">2.7.7.65</ecNumber>
    </recommendedName>
</protein>
<dbReference type="Gene3D" id="3.30.70.270">
    <property type="match status" value="1"/>
</dbReference>
<dbReference type="AlphaFoldDB" id="A0AA37T6J6"/>
<dbReference type="PROSITE" id="PS50005">
    <property type="entry name" value="TPR"/>
    <property type="match status" value="1"/>
</dbReference>
<evidence type="ECO:0000256" key="5">
    <source>
        <dbReference type="SAM" id="Coils"/>
    </source>
</evidence>
<evidence type="ECO:0000313" key="10">
    <source>
        <dbReference type="Proteomes" id="UP001156601"/>
    </source>
</evidence>